<evidence type="ECO:0000256" key="9">
    <source>
        <dbReference type="ARBA" id="ARBA00023315"/>
    </source>
</evidence>
<dbReference type="InterPro" id="IPR005835">
    <property type="entry name" value="NTP_transferase_dom"/>
</dbReference>
<dbReference type="Gene3D" id="2.160.10.10">
    <property type="entry name" value="Hexapeptide repeat proteins"/>
    <property type="match status" value="1"/>
</dbReference>
<dbReference type="InterPro" id="IPR011004">
    <property type="entry name" value="Trimer_LpxA-like_sf"/>
</dbReference>
<proteinExistence type="predicted"/>
<dbReference type="EMBL" id="JAOPJZ010000036">
    <property type="protein sequence ID" value="MCU4754301.1"/>
    <property type="molecule type" value="Genomic_DNA"/>
</dbReference>
<accession>A0AAP3E839</accession>
<evidence type="ECO:0000256" key="11">
    <source>
        <dbReference type="ARBA" id="ARBA00048493"/>
    </source>
</evidence>
<feature type="domain" description="Mannose-1-phosphate guanyltransferase C-terminal" evidence="13">
    <location>
        <begin position="257"/>
        <end position="382"/>
    </location>
</feature>
<dbReference type="GO" id="GO:0003977">
    <property type="term" value="F:UDP-N-acetylglucosamine diphosphorylase activity"/>
    <property type="evidence" value="ECO:0007669"/>
    <property type="project" value="UniProtKB-EC"/>
</dbReference>
<dbReference type="Pfam" id="PF25087">
    <property type="entry name" value="GMPPB_C"/>
    <property type="match status" value="1"/>
</dbReference>
<name>A0AAP3E839_9EURY</name>
<dbReference type="AlphaFoldDB" id="A0AAP3E839"/>
<dbReference type="CDD" id="cd04181">
    <property type="entry name" value="NTP_transferase"/>
    <property type="match status" value="1"/>
</dbReference>
<evidence type="ECO:0000256" key="7">
    <source>
        <dbReference type="ARBA" id="ARBA00022695"/>
    </source>
</evidence>
<evidence type="ECO:0000256" key="4">
    <source>
        <dbReference type="ARBA" id="ARBA00012457"/>
    </source>
</evidence>
<organism evidence="14 15">
    <name type="scientific">Natronosalvus hydrolyticus</name>
    <dbReference type="NCBI Taxonomy" id="2979988"/>
    <lineage>
        <taxon>Archaea</taxon>
        <taxon>Methanobacteriati</taxon>
        <taxon>Methanobacteriota</taxon>
        <taxon>Stenosarchaea group</taxon>
        <taxon>Halobacteria</taxon>
        <taxon>Halobacteriales</taxon>
        <taxon>Natrialbaceae</taxon>
        <taxon>Natronosalvus</taxon>
    </lineage>
</organism>
<sequence length="391" mass="40962">MHTSSAIVLAAGEGRRLRPLTKYRPKPMLPAANKPILAHVFDALIEAGIRDITVVVGYRQNRVQSHFGPRYRNVPITYVTQSKQLGSGHALLAAESTFDEPTLVVYGDQLVDSNIISDVLEGHDPETTLATLGLIPTTDVTEYGGVICRDGTVTEIVENPVDDRDYYLNAGVYVFSPAIFEAVRAVDPRAGEHSLIDALSSVIEGDDTVGGVISDGVWVDATYPWDLLAIADDLLEADAENGTIAETAQIHETATVVEPVAIADDCVVGPGAVVGPNVCLGENVTVGANGTITRSVIDADTRLGDGVTLRECVSGRGVNVGPGSTVVGGPGDVIVDDSVHRDVAFGALLADQTRDEGGVTYCPGTIVGADAHVQAGSTVRGTVDNDVEVRG</sequence>
<comment type="pathway">
    <text evidence="1">Nucleotide-sugar biosynthesis; UDP-N-acetyl-alpha-D-glucosamine biosynthesis; N-acetyl-alpha-D-glucosamine 1-phosphate from alpha-D-glucosamine 6-phosphate (route II): step 2/2.</text>
</comment>
<evidence type="ECO:0000256" key="1">
    <source>
        <dbReference type="ARBA" id="ARBA00005166"/>
    </source>
</evidence>
<feature type="domain" description="Nucleotidyl transferase" evidence="12">
    <location>
        <begin position="6"/>
        <end position="234"/>
    </location>
</feature>
<dbReference type="InterPro" id="IPR050065">
    <property type="entry name" value="GlmU-like"/>
</dbReference>
<evidence type="ECO:0000259" key="13">
    <source>
        <dbReference type="Pfam" id="PF25087"/>
    </source>
</evidence>
<dbReference type="InterPro" id="IPR029044">
    <property type="entry name" value="Nucleotide-diphossugar_trans"/>
</dbReference>
<comment type="caution">
    <text evidence="14">The sequence shown here is derived from an EMBL/GenBank/DDBJ whole genome shotgun (WGS) entry which is preliminary data.</text>
</comment>
<dbReference type="PANTHER" id="PTHR43584">
    <property type="entry name" value="NUCLEOTIDYL TRANSFERASE"/>
    <property type="match status" value="1"/>
</dbReference>
<keyword evidence="6" id="KW-0808">Transferase</keyword>
<dbReference type="EC" id="2.3.1.157" evidence="3"/>
<reference evidence="14 15" key="1">
    <citation type="submission" date="2022-09" db="EMBL/GenBank/DDBJ databases">
        <title>Enrichment on poylsaccharides allowed isolation of novel metabolic and taxonomic groups of Haloarchaea.</title>
        <authorList>
            <person name="Sorokin D.Y."/>
            <person name="Elcheninov A.G."/>
            <person name="Khizhniak T.V."/>
            <person name="Kolganova T.V."/>
            <person name="Kublanov I.V."/>
        </authorList>
    </citation>
    <scope>NUCLEOTIDE SEQUENCE [LARGE SCALE GENOMIC DNA]</scope>
    <source>
        <strain evidence="14 15">AArc-curdl1</strain>
    </source>
</reference>
<dbReference type="GO" id="GO:0019134">
    <property type="term" value="F:glucosamine-1-phosphate N-acetyltransferase activity"/>
    <property type="evidence" value="ECO:0007669"/>
    <property type="project" value="UniProtKB-EC"/>
</dbReference>
<evidence type="ECO:0000256" key="6">
    <source>
        <dbReference type="ARBA" id="ARBA00022679"/>
    </source>
</evidence>
<dbReference type="SUPFAM" id="SSF53448">
    <property type="entry name" value="Nucleotide-diphospho-sugar transferases"/>
    <property type="match status" value="1"/>
</dbReference>
<gene>
    <name evidence="14" type="ORF">OB919_20360</name>
</gene>
<comment type="pathway">
    <text evidence="2">Nucleotide-sugar biosynthesis; UDP-N-acetyl-alpha-D-glucosamine biosynthesis; UDP-N-acetyl-alpha-D-glucosamine from N-acetyl-alpha-D-glucosamine 1-phosphate: step 1/1.</text>
</comment>
<protein>
    <recommendedName>
        <fullName evidence="5">Bifunctional protein GlmU</fullName>
        <ecNumber evidence="3">2.3.1.157</ecNumber>
        <ecNumber evidence="4">2.7.7.23</ecNumber>
    </recommendedName>
</protein>
<dbReference type="InterPro" id="IPR056729">
    <property type="entry name" value="GMPPB_C"/>
</dbReference>
<dbReference type="SUPFAM" id="SSF51161">
    <property type="entry name" value="Trimeric LpxA-like enzymes"/>
    <property type="match status" value="1"/>
</dbReference>
<evidence type="ECO:0000256" key="2">
    <source>
        <dbReference type="ARBA" id="ARBA00005208"/>
    </source>
</evidence>
<dbReference type="PANTHER" id="PTHR43584:SF8">
    <property type="entry name" value="N-ACETYLMURAMATE ALPHA-1-PHOSPHATE URIDYLYLTRANSFERASE"/>
    <property type="match status" value="1"/>
</dbReference>
<dbReference type="Gene3D" id="3.90.550.10">
    <property type="entry name" value="Spore Coat Polysaccharide Biosynthesis Protein SpsA, Chain A"/>
    <property type="match status" value="1"/>
</dbReference>
<evidence type="ECO:0000256" key="8">
    <source>
        <dbReference type="ARBA" id="ARBA00023268"/>
    </source>
</evidence>
<evidence type="ECO:0000313" key="15">
    <source>
        <dbReference type="Proteomes" id="UP001321047"/>
    </source>
</evidence>
<dbReference type="Proteomes" id="UP001321047">
    <property type="component" value="Unassembled WGS sequence"/>
</dbReference>
<keyword evidence="15" id="KW-1185">Reference proteome</keyword>
<evidence type="ECO:0000256" key="5">
    <source>
        <dbReference type="ARBA" id="ARBA00013414"/>
    </source>
</evidence>
<dbReference type="RefSeq" id="WP_342810602.1">
    <property type="nucleotide sequence ID" value="NZ_JAOPJZ010000036.1"/>
</dbReference>
<evidence type="ECO:0000256" key="3">
    <source>
        <dbReference type="ARBA" id="ARBA00012225"/>
    </source>
</evidence>
<evidence type="ECO:0000256" key="10">
    <source>
        <dbReference type="ARBA" id="ARBA00048247"/>
    </source>
</evidence>
<keyword evidence="7" id="KW-0548">Nucleotidyltransferase</keyword>
<evidence type="ECO:0000313" key="14">
    <source>
        <dbReference type="EMBL" id="MCU4754301.1"/>
    </source>
</evidence>
<comment type="catalytic activity">
    <reaction evidence="11">
        <text>N-acetyl-alpha-D-glucosamine 1-phosphate + UTP + H(+) = UDP-N-acetyl-alpha-D-glucosamine + diphosphate</text>
        <dbReference type="Rhea" id="RHEA:13509"/>
        <dbReference type="ChEBI" id="CHEBI:15378"/>
        <dbReference type="ChEBI" id="CHEBI:33019"/>
        <dbReference type="ChEBI" id="CHEBI:46398"/>
        <dbReference type="ChEBI" id="CHEBI:57705"/>
        <dbReference type="ChEBI" id="CHEBI:57776"/>
        <dbReference type="EC" id="2.7.7.23"/>
    </reaction>
</comment>
<evidence type="ECO:0000259" key="12">
    <source>
        <dbReference type="Pfam" id="PF00483"/>
    </source>
</evidence>
<dbReference type="Pfam" id="PF00483">
    <property type="entry name" value="NTP_transferase"/>
    <property type="match status" value="1"/>
</dbReference>
<keyword evidence="9" id="KW-0012">Acyltransferase</keyword>
<comment type="catalytic activity">
    <reaction evidence="10">
        <text>alpha-D-glucosamine 1-phosphate + acetyl-CoA = N-acetyl-alpha-D-glucosamine 1-phosphate + CoA + H(+)</text>
        <dbReference type="Rhea" id="RHEA:13725"/>
        <dbReference type="ChEBI" id="CHEBI:15378"/>
        <dbReference type="ChEBI" id="CHEBI:57287"/>
        <dbReference type="ChEBI" id="CHEBI:57288"/>
        <dbReference type="ChEBI" id="CHEBI:57776"/>
        <dbReference type="ChEBI" id="CHEBI:58516"/>
        <dbReference type="EC" id="2.3.1.157"/>
    </reaction>
</comment>
<dbReference type="EC" id="2.7.7.23" evidence="4"/>
<keyword evidence="8" id="KW-0511">Multifunctional enzyme</keyword>